<reference evidence="1 2" key="1">
    <citation type="journal article" date="2019" name="Sci. Rep.">
        <title>Orb-weaving spider Araneus ventricosus genome elucidates the spidroin gene catalogue.</title>
        <authorList>
            <person name="Kono N."/>
            <person name="Nakamura H."/>
            <person name="Ohtoshi R."/>
            <person name="Moran D.A.P."/>
            <person name="Shinohara A."/>
            <person name="Yoshida Y."/>
            <person name="Fujiwara M."/>
            <person name="Mori M."/>
            <person name="Tomita M."/>
            <person name="Arakawa K."/>
        </authorList>
    </citation>
    <scope>NUCLEOTIDE SEQUENCE [LARGE SCALE GENOMIC DNA]</scope>
</reference>
<name>A0A4Y2KJB5_ARAVE</name>
<proteinExistence type="predicted"/>
<evidence type="ECO:0000313" key="2">
    <source>
        <dbReference type="Proteomes" id="UP000499080"/>
    </source>
</evidence>
<gene>
    <name evidence="1" type="ORF">AVEN_206620_1</name>
</gene>
<dbReference type="AlphaFoldDB" id="A0A4Y2KJB5"/>
<organism evidence="1 2">
    <name type="scientific">Araneus ventricosus</name>
    <name type="common">Orbweaver spider</name>
    <name type="synonym">Epeira ventricosa</name>
    <dbReference type="NCBI Taxonomy" id="182803"/>
    <lineage>
        <taxon>Eukaryota</taxon>
        <taxon>Metazoa</taxon>
        <taxon>Ecdysozoa</taxon>
        <taxon>Arthropoda</taxon>
        <taxon>Chelicerata</taxon>
        <taxon>Arachnida</taxon>
        <taxon>Araneae</taxon>
        <taxon>Araneomorphae</taxon>
        <taxon>Entelegynae</taxon>
        <taxon>Araneoidea</taxon>
        <taxon>Araneidae</taxon>
        <taxon>Araneus</taxon>
    </lineage>
</organism>
<accession>A0A4Y2KJB5</accession>
<keyword evidence="2" id="KW-1185">Reference proteome</keyword>
<dbReference type="EMBL" id="BGPR01004727">
    <property type="protein sequence ID" value="GBN02704.1"/>
    <property type="molecule type" value="Genomic_DNA"/>
</dbReference>
<evidence type="ECO:0000313" key="1">
    <source>
        <dbReference type="EMBL" id="GBN02704.1"/>
    </source>
</evidence>
<protein>
    <submittedName>
        <fullName evidence="1">Uncharacterized protein</fullName>
    </submittedName>
</protein>
<dbReference type="Proteomes" id="UP000499080">
    <property type="component" value="Unassembled WGS sequence"/>
</dbReference>
<comment type="caution">
    <text evidence="1">The sequence shown here is derived from an EMBL/GenBank/DDBJ whole genome shotgun (WGS) entry which is preliminary data.</text>
</comment>
<dbReference type="OrthoDB" id="9909311at2759"/>
<sequence length="194" mass="22017">MRESFAEVTPSDYKCPCMVEIPKLGYYAGYSSEVHKIAQDYLFKDTGDAPLYLQRNRMKVSFVEGEQKDVFAKCFSERLHLFHGDAALKTMHIAQGAASSLSCQTNCVNYDITWMKNNRTGPRSQEYVNCDKDIMTSKSFTIDELTEDKFSEANLTDDEVMPLFLKDAMNSVENFELVSVGLLIDIHNTSSKTK</sequence>